<keyword evidence="8" id="KW-1185">Reference proteome</keyword>
<protein>
    <submittedName>
        <fullName evidence="7">ATP-NAD kinase</fullName>
    </submittedName>
</protein>
<reference evidence="7" key="2">
    <citation type="submission" date="2023-05" db="EMBL/GenBank/DDBJ databases">
        <authorList>
            <consortium name="Lawrence Berkeley National Laboratory"/>
            <person name="Steindorff A."/>
            <person name="Hensen N."/>
            <person name="Bonometti L."/>
            <person name="Westerberg I."/>
            <person name="Brannstrom I.O."/>
            <person name="Guillou S."/>
            <person name="Cros-Aarteil S."/>
            <person name="Calhoun S."/>
            <person name="Haridas S."/>
            <person name="Kuo A."/>
            <person name="Mondo S."/>
            <person name="Pangilinan J."/>
            <person name="Riley R."/>
            <person name="Labutti K."/>
            <person name="Andreopoulos B."/>
            <person name="Lipzen A."/>
            <person name="Chen C."/>
            <person name="Yanf M."/>
            <person name="Daum C."/>
            <person name="Ng V."/>
            <person name="Clum A."/>
            <person name="Ohm R."/>
            <person name="Martin F."/>
            <person name="Silar P."/>
            <person name="Natvig D."/>
            <person name="Lalanne C."/>
            <person name="Gautier V."/>
            <person name="Ament-Velasquez S.L."/>
            <person name="Kruys A."/>
            <person name="Hutchinson M.I."/>
            <person name="Powell A.J."/>
            <person name="Barry K."/>
            <person name="Miller A.N."/>
            <person name="Grigoriev I.V."/>
            <person name="Debuchy R."/>
            <person name="Gladieux P."/>
            <person name="Thoren M.H."/>
            <person name="Johannesson H."/>
        </authorList>
    </citation>
    <scope>NUCLEOTIDE SEQUENCE</scope>
    <source>
        <strain evidence="7">CBS 757.83</strain>
    </source>
</reference>
<dbReference type="GO" id="GO:0019674">
    <property type="term" value="P:NAD+ metabolic process"/>
    <property type="evidence" value="ECO:0007669"/>
    <property type="project" value="InterPro"/>
</dbReference>
<dbReference type="GO" id="GO:0006741">
    <property type="term" value="P:NADP+ biosynthetic process"/>
    <property type="evidence" value="ECO:0007669"/>
    <property type="project" value="InterPro"/>
</dbReference>
<dbReference type="AlphaFoldDB" id="A0AAN6PY60"/>
<dbReference type="SUPFAM" id="SSF111331">
    <property type="entry name" value="NAD kinase/diacylglycerol kinase-like"/>
    <property type="match status" value="1"/>
</dbReference>
<keyword evidence="2" id="KW-0808">Transferase</keyword>
<dbReference type="GO" id="GO:0003951">
    <property type="term" value="F:NAD+ kinase activity"/>
    <property type="evidence" value="ECO:0007669"/>
    <property type="project" value="InterPro"/>
</dbReference>
<dbReference type="Pfam" id="PF01513">
    <property type="entry name" value="NAD_kinase"/>
    <property type="match status" value="1"/>
</dbReference>
<accession>A0AAN6PY60</accession>
<reference evidence="7" key="1">
    <citation type="journal article" date="2023" name="Mol. Phylogenet. Evol.">
        <title>Genome-scale phylogeny and comparative genomics of the fungal order Sordariales.</title>
        <authorList>
            <person name="Hensen N."/>
            <person name="Bonometti L."/>
            <person name="Westerberg I."/>
            <person name="Brannstrom I.O."/>
            <person name="Guillou S."/>
            <person name="Cros-Aarteil S."/>
            <person name="Calhoun S."/>
            <person name="Haridas S."/>
            <person name="Kuo A."/>
            <person name="Mondo S."/>
            <person name="Pangilinan J."/>
            <person name="Riley R."/>
            <person name="LaButti K."/>
            <person name="Andreopoulos B."/>
            <person name="Lipzen A."/>
            <person name="Chen C."/>
            <person name="Yan M."/>
            <person name="Daum C."/>
            <person name="Ng V."/>
            <person name="Clum A."/>
            <person name="Steindorff A."/>
            <person name="Ohm R.A."/>
            <person name="Martin F."/>
            <person name="Silar P."/>
            <person name="Natvig D.O."/>
            <person name="Lalanne C."/>
            <person name="Gautier V."/>
            <person name="Ament-Velasquez S.L."/>
            <person name="Kruys A."/>
            <person name="Hutchinson M.I."/>
            <person name="Powell A.J."/>
            <person name="Barry K."/>
            <person name="Miller A.N."/>
            <person name="Grigoriev I.V."/>
            <person name="Debuchy R."/>
            <person name="Gladieux P."/>
            <person name="Hiltunen Thoren M."/>
            <person name="Johannesson H."/>
        </authorList>
    </citation>
    <scope>NUCLEOTIDE SEQUENCE</scope>
    <source>
        <strain evidence="7">CBS 757.83</strain>
    </source>
</reference>
<evidence type="ECO:0000256" key="1">
    <source>
        <dbReference type="ARBA" id="ARBA00010995"/>
    </source>
</evidence>
<evidence type="ECO:0000256" key="2">
    <source>
        <dbReference type="ARBA" id="ARBA00022679"/>
    </source>
</evidence>
<feature type="region of interest" description="Disordered" evidence="6">
    <location>
        <begin position="595"/>
        <end position="614"/>
    </location>
</feature>
<feature type="compositionally biased region" description="Polar residues" evidence="6">
    <location>
        <begin position="90"/>
        <end position="100"/>
    </location>
</feature>
<comment type="similarity">
    <text evidence="1">Belongs to the NAD kinase family.</text>
</comment>
<evidence type="ECO:0000256" key="3">
    <source>
        <dbReference type="ARBA" id="ARBA00022777"/>
    </source>
</evidence>
<dbReference type="PANTHER" id="PTHR20275">
    <property type="entry name" value="NAD KINASE"/>
    <property type="match status" value="1"/>
</dbReference>
<dbReference type="Gene3D" id="2.60.200.30">
    <property type="entry name" value="Probable inorganic polyphosphate/atp-NAD kinase, domain 2"/>
    <property type="match status" value="1"/>
</dbReference>
<comment type="caution">
    <text evidence="7">The sequence shown here is derived from an EMBL/GenBank/DDBJ whole genome shotgun (WGS) entry which is preliminary data.</text>
</comment>
<keyword evidence="5" id="KW-0520">NAD</keyword>
<dbReference type="InterPro" id="IPR016064">
    <property type="entry name" value="NAD/diacylglycerol_kinase_sf"/>
</dbReference>
<feature type="compositionally biased region" description="Polar residues" evidence="6">
    <location>
        <begin position="36"/>
        <end position="45"/>
    </location>
</feature>
<keyword evidence="3 7" id="KW-0418">Kinase</keyword>
<dbReference type="PANTHER" id="PTHR20275:SF0">
    <property type="entry name" value="NAD KINASE"/>
    <property type="match status" value="1"/>
</dbReference>
<evidence type="ECO:0000256" key="4">
    <source>
        <dbReference type="ARBA" id="ARBA00022857"/>
    </source>
</evidence>
<dbReference type="Proteomes" id="UP001305647">
    <property type="component" value="Unassembled WGS sequence"/>
</dbReference>
<dbReference type="Gene3D" id="3.40.50.10330">
    <property type="entry name" value="Probable inorganic polyphosphate/atp-NAD kinase, domain 1"/>
    <property type="match status" value="1"/>
</dbReference>
<dbReference type="EMBL" id="MU863673">
    <property type="protein sequence ID" value="KAK4097531.1"/>
    <property type="molecule type" value="Genomic_DNA"/>
</dbReference>
<feature type="compositionally biased region" description="Basic and acidic residues" evidence="6">
    <location>
        <begin position="17"/>
        <end position="28"/>
    </location>
</feature>
<dbReference type="InterPro" id="IPR017438">
    <property type="entry name" value="ATP-NAD_kinase_N"/>
</dbReference>
<organism evidence="7 8">
    <name type="scientific">Parathielavia hyrcaniae</name>
    <dbReference type="NCBI Taxonomy" id="113614"/>
    <lineage>
        <taxon>Eukaryota</taxon>
        <taxon>Fungi</taxon>
        <taxon>Dikarya</taxon>
        <taxon>Ascomycota</taxon>
        <taxon>Pezizomycotina</taxon>
        <taxon>Sordariomycetes</taxon>
        <taxon>Sordariomycetidae</taxon>
        <taxon>Sordariales</taxon>
        <taxon>Chaetomiaceae</taxon>
        <taxon>Parathielavia</taxon>
    </lineage>
</organism>
<evidence type="ECO:0000313" key="8">
    <source>
        <dbReference type="Proteomes" id="UP001305647"/>
    </source>
</evidence>
<dbReference type="Pfam" id="PF20143">
    <property type="entry name" value="NAD_kinase_C"/>
    <property type="match status" value="1"/>
</dbReference>
<proteinExistence type="inferred from homology"/>
<dbReference type="InterPro" id="IPR002504">
    <property type="entry name" value="NADK"/>
</dbReference>
<feature type="region of interest" description="Disordered" evidence="6">
    <location>
        <begin position="1"/>
        <end position="135"/>
    </location>
</feature>
<evidence type="ECO:0000256" key="6">
    <source>
        <dbReference type="SAM" id="MobiDB-lite"/>
    </source>
</evidence>
<dbReference type="FunFam" id="2.60.200.30:FF:000005">
    <property type="entry name" value="NAD+ kinase Utr1"/>
    <property type="match status" value="1"/>
</dbReference>
<dbReference type="InterPro" id="IPR017437">
    <property type="entry name" value="ATP-NAD_kinase_PpnK-typ_C"/>
</dbReference>
<feature type="compositionally biased region" description="Pro residues" evidence="6">
    <location>
        <begin position="1"/>
        <end position="10"/>
    </location>
</feature>
<evidence type="ECO:0000256" key="5">
    <source>
        <dbReference type="ARBA" id="ARBA00023027"/>
    </source>
</evidence>
<keyword evidence="4" id="KW-0521">NADP</keyword>
<name>A0AAN6PY60_9PEZI</name>
<feature type="compositionally biased region" description="Gly residues" evidence="6">
    <location>
        <begin position="596"/>
        <end position="610"/>
    </location>
</feature>
<dbReference type="HAMAP" id="MF_00361">
    <property type="entry name" value="NAD_kinase"/>
    <property type="match status" value="1"/>
</dbReference>
<evidence type="ECO:0000313" key="7">
    <source>
        <dbReference type="EMBL" id="KAK4097531.1"/>
    </source>
</evidence>
<dbReference type="FunFam" id="3.40.50.10330:FF:000025">
    <property type="entry name" value="NAD+ kinase Utr1"/>
    <property type="match status" value="1"/>
</dbReference>
<feature type="compositionally biased region" description="Low complexity" evidence="6">
    <location>
        <begin position="64"/>
        <end position="77"/>
    </location>
</feature>
<gene>
    <name evidence="7" type="ORF">N658DRAFT_433852</name>
</gene>
<sequence>MPGSNPPAPASPAELPLRLRQEDNKPDGVNKPSFVNPDSSQTSAPNAALALMLSPPDHGDDHSTATTPTATSAPSTTNTRNHDPVAEPQFSLTEIGSSTLPGADSSSHHSDHIPLTAPAPAPARGHRRSALSVESVPRQTIMKALASVARNNKPQALSLSSMLSVHSAQVGADNRPASSSSQQLCDALNGLAQAQNSRPNGAATPTAAFPSLQSPCFYHNRFDDAVDIDKVLEEIKNDEWMSHSRLVQTATGVREVSKQLQRRPIKRAVRNVMIVTKARDNQLVLLTRELALFLLQTPRYGSDVGVNVYVDAKLRHSKRFNARGITDQDARFHDMLKYWTPDLCWSQPEKFDLVLTLGGDGTVLFTSWLFQRIVPPVLSFSLGSLGFLTSFEFERYKDHLNRIMGEDGMRVNLRMRFTCTVYRDGPMGHEMEEGEQFEVLNELVIDRGPSPYVSNLELYGDNELLTVVQADGCIFSTPTGSTAYSLSAGGSLVHPDIPAILLTPICPHTLSFRPMVLSDTMLLRVSVPRSSRATAYCAFDGKGRIELKQGDHVTITASQYPFPTVVRTDTEWFDSVSRTLRWNVRAATQKAFFSGKAGGGDQHNGGGSGNGEIAAAGFAEGSEDDDGWDIDTDSACYASEESSTAASPLRRQMSMLGL</sequence>